<accession>A0A3S5FEG2</accession>
<comment type="caution">
    <text evidence="1">The sequence shown here is derived from an EMBL/GenBank/DDBJ whole genome shotgun (WGS) entry which is preliminary data.</text>
</comment>
<dbReference type="AlphaFoldDB" id="A0A3S5FEG2"/>
<gene>
    <name evidence="1" type="ORF">PXEA_LOCUS18613</name>
</gene>
<name>A0A3S5FEG2_9PLAT</name>
<keyword evidence="2" id="KW-1185">Reference proteome</keyword>
<dbReference type="Proteomes" id="UP000784294">
    <property type="component" value="Unassembled WGS sequence"/>
</dbReference>
<dbReference type="EMBL" id="CAAALY010072075">
    <property type="protein sequence ID" value="VEL25173.1"/>
    <property type="molecule type" value="Genomic_DNA"/>
</dbReference>
<organism evidence="1 2">
    <name type="scientific">Protopolystoma xenopodis</name>
    <dbReference type="NCBI Taxonomy" id="117903"/>
    <lineage>
        <taxon>Eukaryota</taxon>
        <taxon>Metazoa</taxon>
        <taxon>Spiralia</taxon>
        <taxon>Lophotrochozoa</taxon>
        <taxon>Platyhelminthes</taxon>
        <taxon>Monogenea</taxon>
        <taxon>Polyopisthocotylea</taxon>
        <taxon>Polystomatidea</taxon>
        <taxon>Polystomatidae</taxon>
        <taxon>Protopolystoma</taxon>
    </lineage>
</organism>
<protein>
    <submittedName>
        <fullName evidence="1">Uncharacterized protein</fullName>
    </submittedName>
</protein>
<proteinExistence type="predicted"/>
<sequence>MQQDAAKSPVSFPPAGALQVNPQATADLLRAILRVQEAGLLDDEDEENIINPGMQGVILPTTETVELLQRESLTPEDQSHEREIRIGNVRIMETGPLGEDTHETGVDASQEDEEAAAYAFLPRCTQRRLELASTTGPQVLVTSDQGGDSDSRNEPRGIIVPKFFQFLKWWADKWPNEQQHRANMARAPPMYLP</sequence>
<reference evidence="1" key="1">
    <citation type="submission" date="2018-11" db="EMBL/GenBank/DDBJ databases">
        <authorList>
            <consortium name="Pathogen Informatics"/>
        </authorList>
    </citation>
    <scope>NUCLEOTIDE SEQUENCE</scope>
</reference>
<evidence type="ECO:0000313" key="1">
    <source>
        <dbReference type="EMBL" id="VEL25173.1"/>
    </source>
</evidence>
<evidence type="ECO:0000313" key="2">
    <source>
        <dbReference type="Proteomes" id="UP000784294"/>
    </source>
</evidence>